<evidence type="ECO:0000256" key="12">
    <source>
        <dbReference type="PIRNR" id="PIRNR028937"/>
    </source>
</evidence>
<dbReference type="InterPro" id="IPR007867">
    <property type="entry name" value="GMC_OxRtase_C"/>
</dbReference>
<dbReference type="Pfam" id="PF00890">
    <property type="entry name" value="FAD_binding_2"/>
    <property type="match status" value="1"/>
</dbReference>
<dbReference type="InterPro" id="IPR000172">
    <property type="entry name" value="GMC_OxRdtase_N"/>
</dbReference>
<reference evidence="17 18" key="1">
    <citation type="submission" date="2016-07" db="EMBL/GenBank/DDBJ databases">
        <title>Pervasive Adenine N6-methylation of Active Genes in Fungi.</title>
        <authorList>
            <consortium name="DOE Joint Genome Institute"/>
            <person name="Mondo S.J."/>
            <person name="Dannebaum R.O."/>
            <person name="Kuo R.C."/>
            <person name="Labutti K."/>
            <person name="Haridas S."/>
            <person name="Kuo A."/>
            <person name="Salamov A."/>
            <person name="Ahrendt S.R."/>
            <person name="Lipzen A."/>
            <person name="Sullivan W."/>
            <person name="Andreopoulos W.B."/>
            <person name="Clum A."/>
            <person name="Lindquist E."/>
            <person name="Daum C."/>
            <person name="Ramamoorthy G.K."/>
            <person name="Gryganskyi A."/>
            <person name="Culley D."/>
            <person name="Magnuson J.K."/>
            <person name="James T.Y."/>
            <person name="O'Malley M.A."/>
            <person name="Stajich J.E."/>
            <person name="Spatafora J.W."/>
            <person name="Visel A."/>
            <person name="Grigoriev I.V."/>
        </authorList>
    </citation>
    <scope>NUCLEOTIDE SEQUENCE [LARGE SCALE GENOMIC DNA]</scope>
    <source>
        <strain evidence="17 18">NRRL 2496</strain>
    </source>
</reference>
<dbReference type="Gene3D" id="3.50.50.60">
    <property type="entry name" value="FAD/NAD(P)-binding domain"/>
    <property type="match status" value="2"/>
</dbReference>
<dbReference type="Pfam" id="PF05199">
    <property type="entry name" value="GMC_oxred_C"/>
    <property type="match status" value="1"/>
</dbReference>
<evidence type="ECO:0000256" key="1">
    <source>
        <dbReference type="ARBA" id="ARBA00000920"/>
    </source>
</evidence>
<evidence type="ECO:0000259" key="16">
    <source>
        <dbReference type="Pfam" id="PF05199"/>
    </source>
</evidence>
<name>A0A1X2HHU2_SYNRA</name>
<keyword evidence="10 12" id="KW-0560">Oxidoreductase</keyword>
<dbReference type="Pfam" id="PF00732">
    <property type="entry name" value="GMC_oxred_N"/>
    <property type="match status" value="1"/>
</dbReference>
<dbReference type="SUPFAM" id="SSF51905">
    <property type="entry name" value="FAD/NAD(P)-binding domain"/>
    <property type="match status" value="1"/>
</dbReference>
<evidence type="ECO:0000256" key="11">
    <source>
        <dbReference type="ARBA" id="ARBA00023136"/>
    </source>
</evidence>
<dbReference type="AlphaFoldDB" id="A0A1X2HHU2"/>
<dbReference type="GO" id="GO:0050660">
    <property type="term" value="F:flavin adenine dinucleotide binding"/>
    <property type="evidence" value="ECO:0007669"/>
    <property type="project" value="InterPro"/>
</dbReference>
<feature type="domain" description="Glucose-methanol-choline oxidoreductase N-terminal" evidence="14">
    <location>
        <begin position="249"/>
        <end position="458"/>
    </location>
</feature>
<feature type="domain" description="Glucose-methanol-choline oxidoreductase C-terminal" evidence="16">
    <location>
        <begin position="540"/>
        <end position="685"/>
    </location>
</feature>
<evidence type="ECO:0000256" key="9">
    <source>
        <dbReference type="ARBA" id="ARBA00022989"/>
    </source>
</evidence>
<keyword evidence="7" id="KW-0812">Transmembrane</keyword>
<keyword evidence="18" id="KW-1185">Reference proteome</keyword>
<dbReference type="GO" id="GO:0016020">
    <property type="term" value="C:membrane"/>
    <property type="evidence" value="ECO:0007669"/>
    <property type="project" value="UniProtKB-SubCell"/>
</dbReference>
<dbReference type="EC" id="1.1.3.20" evidence="5 12"/>
<evidence type="ECO:0000256" key="7">
    <source>
        <dbReference type="ARBA" id="ARBA00022692"/>
    </source>
</evidence>
<accession>A0A1X2HHU2</accession>
<evidence type="ECO:0000313" key="18">
    <source>
        <dbReference type="Proteomes" id="UP000242180"/>
    </source>
</evidence>
<feature type="active site" description="Proton acceptor" evidence="13">
    <location>
        <position position="633"/>
    </location>
</feature>
<evidence type="ECO:0000256" key="4">
    <source>
        <dbReference type="ARBA" id="ARBA00010790"/>
    </source>
</evidence>
<evidence type="ECO:0000256" key="6">
    <source>
        <dbReference type="ARBA" id="ARBA00022630"/>
    </source>
</evidence>
<dbReference type="InterPro" id="IPR036188">
    <property type="entry name" value="FAD/NAD-bd_sf"/>
</dbReference>
<evidence type="ECO:0000256" key="3">
    <source>
        <dbReference type="ARBA" id="ARBA00004370"/>
    </source>
</evidence>
<keyword evidence="8" id="KW-0274">FAD</keyword>
<dbReference type="PANTHER" id="PTHR46056:SF12">
    <property type="entry name" value="LONG-CHAIN-ALCOHOL OXIDASE"/>
    <property type="match status" value="1"/>
</dbReference>
<keyword evidence="11" id="KW-0472">Membrane</keyword>
<dbReference type="OrthoDB" id="269227at2759"/>
<keyword evidence="9" id="KW-1133">Transmembrane helix</keyword>
<dbReference type="PANTHER" id="PTHR46056">
    <property type="entry name" value="LONG-CHAIN-ALCOHOL OXIDASE"/>
    <property type="match status" value="1"/>
</dbReference>
<comment type="catalytic activity">
    <reaction evidence="1 12">
        <text>a long-chain primary fatty alcohol + O2 = a long-chain fatty aldehyde + H2O2</text>
        <dbReference type="Rhea" id="RHEA:22756"/>
        <dbReference type="ChEBI" id="CHEBI:15379"/>
        <dbReference type="ChEBI" id="CHEBI:16240"/>
        <dbReference type="ChEBI" id="CHEBI:17176"/>
        <dbReference type="ChEBI" id="CHEBI:77396"/>
        <dbReference type="EC" id="1.1.3.20"/>
    </reaction>
</comment>
<dbReference type="EMBL" id="MCGN01000003">
    <property type="protein sequence ID" value="ORY98627.1"/>
    <property type="molecule type" value="Genomic_DNA"/>
</dbReference>
<evidence type="ECO:0000313" key="17">
    <source>
        <dbReference type="EMBL" id="ORY98627.1"/>
    </source>
</evidence>
<keyword evidence="6" id="KW-0285">Flavoprotein</keyword>
<comment type="subcellular location">
    <subcellularLocation>
        <location evidence="3">Membrane</location>
    </subcellularLocation>
</comment>
<evidence type="ECO:0000256" key="5">
    <source>
        <dbReference type="ARBA" id="ARBA00013125"/>
    </source>
</evidence>
<proteinExistence type="inferred from homology"/>
<feature type="domain" description="FAD-dependent oxidoreductase 2 FAD-binding" evidence="15">
    <location>
        <begin position="202"/>
        <end position="234"/>
    </location>
</feature>
<organism evidence="17 18">
    <name type="scientific">Syncephalastrum racemosum</name>
    <name type="common">Filamentous fungus</name>
    <dbReference type="NCBI Taxonomy" id="13706"/>
    <lineage>
        <taxon>Eukaryota</taxon>
        <taxon>Fungi</taxon>
        <taxon>Fungi incertae sedis</taxon>
        <taxon>Mucoromycota</taxon>
        <taxon>Mucoromycotina</taxon>
        <taxon>Mucoromycetes</taxon>
        <taxon>Mucorales</taxon>
        <taxon>Syncephalastraceae</taxon>
        <taxon>Syncephalastrum</taxon>
    </lineage>
</organism>
<dbReference type="Proteomes" id="UP000242180">
    <property type="component" value="Unassembled WGS sequence"/>
</dbReference>
<comment type="similarity">
    <text evidence="4 12">Belongs to the GMC oxidoreductase family.</text>
</comment>
<dbReference type="InterPro" id="IPR012400">
    <property type="entry name" value="Long_Oxdase"/>
</dbReference>
<dbReference type="PIRSF" id="PIRSF028937">
    <property type="entry name" value="Lg_Ch_AO"/>
    <property type="match status" value="1"/>
</dbReference>
<evidence type="ECO:0000259" key="15">
    <source>
        <dbReference type="Pfam" id="PF00890"/>
    </source>
</evidence>
<evidence type="ECO:0000256" key="2">
    <source>
        <dbReference type="ARBA" id="ARBA00003842"/>
    </source>
</evidence>
<comment type="caution">
    <text evidence="17">The sequence shown here is derived from an EMBL/GenBank/DDBJ whole genome shotgun (WGS) entry which is preliminary data.</text>
</comment>
<dbReference type="GO" id="GO:0046577">
    <property type="term" value="F:long-chain-alcohol oxidase activity"/>
    <property type="evidence" value="ECO:0007669"/>
    <property type="project" value="UniProtKB-EC"/>
</dbReference>
<dbReference type="STRING" id="13706.A0A1X2HHU2"/>
<sequence length="701" mass="77884">MIDPNRKLVAPPIEFNEDQKKVLDSLLDTFVAELSPEEEAELIKEFESYGTHTKEQIQNFCRLTNSSLQNEEVIMAFLNRALAVDKRAEILLVLTLLSKKAGSLALTGHYARFYDLTRQEREKVALKWKNSYLPPLRLLYKMFFSTACHPAYGRIKSALHEGMQYPGTDDIRTHADYKPERTPERLPMMTVEELQQPDLKFDVIIIGSGAGGGVTAAELAKAGKKVLVIEKGKYYHEDDFKLHESSAFSDLYEYGGFFSTFEGAVNILAGSTFGGGTTVNWSASLKLQHFVREEWARQGLSHFVSPKFSEDLDRVFERIGAKTSGVKHNGPNAILVKGCQELGYPVADLHQNTDGRDHECGFCFAGCRDGVKNGTMNSWLRDAHEHGAKFVDMSKVQRVLIENGKAVGVEVLAHYKHKISLRADQVVVAAGSLQTPGVLQRTGLTNKNIGQHLRIHPCCITFGFFDHDVDMFRGSIMTAVSNVAENVDHEGYGAKLEVPSLHPGSYSTVLPWRGAAQHKSLMLRYRRCAPVLILSRDKDSKGVVRYDKDNNMIVDFRLSTHDRRSLIEGIIRSLRVLAAAGARELHTGQYGVEGFKFNKGEESRADNPRFEEWLKQVTRYGLPQDGAGVFAAHQMGSCRMGVTPKVSVAKPTGETWEVKDLYISDASLFPTASGVNPMVTTEAVALHVADSIIKSGSNAKL</sequence>
<dbReference type="OMA" id="RNVKGCW"/>
<protein>
    <recommendedName>
        <fullName evidence="5 12">Long-chain-alcohol oxidase</fullName>
        <ecNumber evidence="5 12">1.1.3.20</ecNumber>
    </recommendedName>
</protein>
<dbReference type="InterPro" id="IPR003953">
    <property type="entry name" value="FAD-dep_OxRdtase_2_FAD-bd"/>
</dbReference>
<gene>
    <name evidence="17" type="ORF">BCR43DRAFT_454813</name>
</gene>
<dbReference type="InParanoid" id="A0A1X2HHU2"/>
<comment type="function">
    <text evidence="2">Long-chain fatty alcohol oxidase involved in the omega-oxidation pathway of lipid degradation.</text>
</comment>
<evidence type="ECO:0000256" key="10">
    <source>
        <dbReference type="ARBA" id="ARBA00023002"/>
    </source>
</evidence>
<evidence type="ECO:0000256" key="13">
    <source>
        <dbReference type="PIRSR" id="PIRSR028937-1"/>
    </source>
</evidence>
<evidence type="ECO:0000259" key="14">
    <source>
        <dbReference type="Pfam" id="PF00732"/>
    </source>
</evidence>
<evidence type="ECO:0000256" key="8">
    <source>
        <dbReference type="ARBA" id="ARBA00022827"/>
    </source>
</evidence>